<protein>
    <submittedName>
        <fullName evidence="1">Uncharacterized protein</fullName>
    </submittedName>
</protein>
<proteinExistence type="predicted"/>
<dbReference type="Proteomes" id="UP000245125">
    <property type="component" value="Unassembled WGS sequence"/>
</dbReference>
<dbReference type="AlphaFoldDB" id="A0A2U3QKE9"/>
<evidence type="ECO:0000313" key="1">
    <source>
        <dbReference type="EMBL" id="SPQ01868.1"/>
    </source>
</evidence>
<keyword evidence="2" id="KW-1185">Reference proteome</keyword>
<name>A0A2U3QKE9_9BACT</name>
<organism evidence="1 2">
    <name type="scientific">Candidatus Sulfobium mesophilum</name>
    <dbReference type="NCBI Taxonomy" id="2016548"/>
    <lineage>
        <taxon>Bacteria</taxon>
        <taxon>Pseudomonadati</taxon>
        <taxon>Nitrospirota</taxon>
        <taxon>Nitrospiria</taxon>
        <taxon>Nitrospirales</taxon>
        <taxon>Nitrospiraceae</taxon>
        <taxon>Candidatus Sulfobium</taxon>
    </lineage>
</organism>
<dbReference type="InterPro" id="IPR054686">
    <property type="entry name" value="GSU3473-like"/>
</dbReference>
<dbReference type="NCBIfam" id="NF045719">
    <property type="entry name" value="GSU3473_fam"/>
    <property type="match status" value="1"/>
</dbReference>
<sequence length="81" mass="9466">MIIYLEENNIGFRGVKVVLIPVIYRDNEMDLIDASHLNELISSNKIKKFLRSEGWVTISMGRIKRSSRHNYLERKRGSTSK</sequence>
<reference evidence="2" key="1">
    <citation type="submission" date="2018-03" db="EMBL/GenBank/DDBJ databases">
        <authorList>
            <person name="Zecchin S."/>
        </authorList>
    </citation>
    <scope>NUCLEOTIDE SEQUENCE [LARGE SCALE GENOMIC DNA]</scope>
</reference>
<accession>A0A2U3QKE9</accession>
<evidence type="ECO:0000313" key="2">
    <source>
        <dbReference type="Proteomes" id="UP000245125"/>
    </source>
</evidence>
<dbReference type="EMBL" id="OUUY01000126">
    <property type="protein sequence ID" value="SPQ01868.1"/>
    <property type="molecule type" value="Genomic_DNA"/>
</dbReference>
<gene>
    <name evidence="1" type="ORF">NBG4_760015</name>
</gene>